<keyword evidence="3" id="KW-0596">Phosphopantetheine</keyword>
<keyword evidence="8" id="KW-1185">Reference proteome</keyword>
<evidence type="ECO:0000256" key="3">
    <source>
        <dbReference type="ARBA" id="ARBA00022450"/>
    </source>
</evidence>
<dbReference type="GO" id="GO:0043041">
    <property type="term" value="P:amino acid activation for nonribosomal peptide biosynthetic process"/>
    <property type="evidence" value="ECO:0007669"/>
    <property type="project" value="UniProtKB-ARBA"/>
</dbReference>
<dbReference type="PROSITE" id="PS00455">
    <property type="entry name" value="AMP_BINDING"/>
    <property type="match status" value="4"/>
</dbReference>
<dbReference type="FunFam" id="3.30.559.30:FF:000001">
    <property type="entry name" value="Non-ribosomal peptide synthetase"/>
    <property type="match status" value="1"/>
</dbReference>
<evidence type="ECO:0000313" key="7">
    <source>
        <dbReference type="EMBL" id="PSB59549.1"/>
    </source>
</evidence>
<dbReference type="RefSeq" id="WP_106299350.1">
    <property type="nucleotide sequence ID" value="NZ_PVWO01000003.1"/>
</dbReference>
<dbReference type="GO" id="GO:0003824">
    <property type="term" value="F:catalytic activity"/>
    <property type="evidence" value="ECO:0007669"/>
    <property type="project" value="InterPro"/>
</dbReference>
<dbReference type="InterPro" id="IPR010060">
    <property type="entry name" value="NRPS_synth"/>
</dbReference>
<dbReference type="InterPro" id="IPR020806">
    <property type="entry name" value="PKS_PP-bd"/>
</dbReference>
<evidence type="ECO:0000256" key="4">
    <source>
        <dbReference type="ARBA" id="ARBA00022553"/>
    </source>
</evidence>
<dbReference type="InterPro" id="IPR006162">
    <property type="entry name" value="Ppantetheine_attach_site"/>
</dbReference>
<dbReference type="GO" id="GO:0031177">
    <property type="term" value="F:phosphopantetheine binding"/>
    <property type="evidence" value="ECO:0007669"/>
    <property type="project" value="InterPro"/>
</dbReference>
<dbReference type="InterPro" id="IPR010071">
    <property type="entry name" value="AA_adenyl_dom"/>
</dbReference>
<dbReference type="FunFam" id="1.10.1200.10:FF:000005">
    <property type="entry name" value="Nonribosomal peptide synthetase 1"/>
    <property type="match status" value="4"/>
</dbReference>
<dbReference type="Pfam" id="PF00501">
    <property type="entry name" value="AMP-binding"/>
    <property type="match status" value="4"/>
</dbReference>
<dbReference type="Pfam" id="PF00668">
    <property type="entry name" value="Condensation"/>
    <property type="match status" value="9"/>
</dbReference>
<dbReference type="PANTHER" id="PTHR45398">
    <property type="match status" value="1"/>
</dbReference>
<dbReference type="CDD" id="cd17643">
    <property type="entry name" value="A_NRPS_Cytc1-like"/>
    <property type="match status" value="1"/>
</dbReference>
<dbReference type="Proteomes" id="UP000238937">
    <property type="component" value="Unassembled WGS sequence"/>
</dbReference>
<dbReference type="InterPro" id="IPR009081">
    <property type="entry name" value="PP-bd_ACP"/>
</dbReference>
<dbReference type="GO" id="GO:0044550">
    <property type="term" value="P:secondary metabolite biosynthetic process"/>
    <property type="evidence" value="ECO:0007669"/>
    <property type="project" value="UniProtKB-ARBA"/>
</dbReference>
<dbReference type="Gene3D" id="3.30.300.30">
    <property type="match status" value="4"/>
</dbReference>
<evidence type="ECO:0000259" key="6">
    <source>
        <dbReference type="PROSITE" id="PS50075"/>
    </source>
</evidence>
<dbReference type="FunFam" id="3.30.559.10:FF:000012">
    <property type="entry name" value="Non-ribosomal peptide synthetase"/>
    <property type="match status" value="1"/>
</dbReference>
<dbReference type="InterPro" id="IPR020845">
    <property type="entry name" value="AMP-binding_CS"/>
</dbReference>
<dbReference type="InterPro" id="IPR023213">
    <property type="entry name" value="CAT-like_dom_sf"/>
</dbReference>
<dbReference type="CDD" id="cd19531">
    <property type="entry name" value="LCL_NRPS-like"/>
    <property type="match status" value="1"/>
</dbReference>
<dbReference type="NCBIfam" id="NF003417">
    <property type="entry name" value="PRK04813.1"/>
    <property type="match status" value="4"/>
</dbReference>
<evidence type="ECO:0000256" key="5">
    <source>
        <dbReference type="ARBA" id="ARBA00023194"/>
    </source>
</evidence>
<keyword evidence="5" id="KW-0045">Antibiotic biosynthesis</keyword>
<feature type="non-terminal residue" evidence="7">
    <location>
        <position position="6466"/>
    </location>
</feature>
<dbReference type="Pfam" id="PF00550">
    <property type="entry name" value="PP-binding"/>
    <property type="match status" value="4"/>
</dbReference>
<dbReference type="InterPro" id="IPR000873">
    <property type="entry name" value="AMP-dep_synth/lig_dom"/>
</dbReference>
<feature type="domain" description="Carrier" evidence="6">
    <location>
        <begin position="5587"/>
        <end position="5661"/>
    </location>
</feature>
<dbReference type="SUPFAM" id="SSF52777">
    <property type="entry name" value="CoA-dependent acyltransferases"/>
    <property type="match status" value="18"/>
</dbReference>
<dbReference type="FunFam" id="2.30.38.10:FF:000001">
    <property type="entry name" value="Non-ribosomal peptide synthetase PvdI"/>
    <property type="match status" value="2"/>
</dbReference>
<dbReference type="Pfam" id="PF13193">
    <property type="entry name" value="AMP-binding_C"/>
    <property type="match status" value="4"/>
</dbReference>
<dbReference type="FunFam" id="3.30.300.30:FF:000010">
    <property type="entry name" value="Enterobactin synthetase component F"/>
    <property type="match status" value="2"/>
</dbReference>
<dbReference type="PROSITE" id="PS00012">
    <property type="entry name" value="PHOSPHOPANTETHEINE"/>
    <property type="match status" value="3"/>
</dbReference>
<accession>A0A2T1GNN1</accession>
<dbReference type="PANTHER" id="PTHR45398:SF1">
    <property type="entry name" value="ENZYME, PUTATIVE (JCVI)-RELATED"/>
    <property type="match status" value="1"/>
</dbReference>
<protein>
    <recommendedName>
        <fullName evidence="6">Carrier domain-containing protein</fullName>
    </recommendedName>
</protein>
<name>A0A2T1GNN1_9CYAN</name>
<dbReference type="InterPro" id="IPR042099">
    <property type="entry name" value="ANL_N_sf"/>
</dbReference>
<dbReference type="Gene3D" id="3.40.50.12780">
    <property type="entry name" value="N-terminal domain of ligase-like"/>
    <property type="match status" value="2"/>
</dbReference>
<dbReference type="FunFam" id="3.30.300.30:FF:000015">
    <property type="entry name" value="Nonribosomal peptide synthase SidD"/>
    <property type="match status" value="2"/>
</dbReference>
<dbReference type="NCBIfam" id="TIGR01720">
    <property type="entry name" value="NRPS-para261"/>
    <property type="match status" value="4"/>
</dbReference>
<comment type="similarity">
    <text evidence="2">Belongs to the ATP-dependent AMP-binding enzyme family.</text>
</comment>
<dbReference type="Gene3D" id="3.30.559.10">
    <property type="entry name" value="Chloramphenicol acetyltransferase-like domain"/>
    <property type="match status" value="9"/>
</dbReference>
<feature type="domain" description="Carrier" evidence="6">
    <location>
        <begin position="4062"/>
        <end position="4136"/>
    </location>
</feature>
<dbReference type="NCBIfam" id="TIGR01733">
    <property type="entry name" value="AA-adenyl-dom"/>
    <property type="match status" value="4"/>
</dbReference>
<comment type="cofactor">
    <cofactor evidence="1">
        <name>pantetheine 4'-phosphate</name>
        <dbReference type="ChEBI" id="CHEBI:47942"/>
    </cofactor>
</comment>
<feature type="domain" description="Carrier" evidence="6">
    <location>
        <begin position="1011"/>
        <end position="1085"/>
    </location>
</feature>
<dbReference type="SMART" id="SM00823">
    <property type="entry name" value="PKS_PP"/>
    <property type="match status" value="4"/>
</dbReference>
<dbReference type="Gene3D" id="1.10.1200.10">
    <property type="entry name" value="ACP-like"/>
    <property type="match status" value="4"/>
</dbReference>
<dbReference type="EMBL" id="PVWO01000003">
    <property type="protein sequence ID" value="PSB59549.1"/>
    <property type="molecule type" value="Genomic_DNA"/>
</dbReference>
<dbReference type="Gene3D" id="3.40.50.980">
    <property type="match status" value="4"/>
</dbReference>
<keyword evidence="4" id="KW-0597">Phosphoprotein</keyword>
<dbReference type="InterPro" id="IPR025110">
    <property type="entry name" value="AMP-bd_C"/>
</dbReference>
<dbReference type="InterPro" id="IPR045851">
    <property type="entry name" value="AMP-bd_C_sf"/>
</dbReference>
<evidence type="ECO:0000256" key="1">
    <source>
        <dbReference type="ARBA" id="ARBA00001957"/>
    </source>
</evidence>
<dbReference type="GO" id="GO:0017000">
    <property type="term" value="P:antibiotic biosynthetic process"/>
    <property type="evidence" value="ECO:0007669"/>
    <property type="project" value="UniProtKB-KW"/>
</dbReference>
<dbReference type="CDD" id="cd19543">
    <property type="entry name" value="DCL_NRPS"/>
    <property type="match status" value="4"/>
</dbReference>
<dbReference type="InterPro" id="IPR001242">
    <property type="entry name" value="Condensation_dom"/>
</dbReference>
<dbReference type="SUPFAM" id="SSF56801">
    <property type="entry name" value="Acetyl-CoA synthetase-like"/>
    <property type="match status" value="4"/>
</dbReference>
<reference evidence="7 8" key="1">
    <citation type="submission" date="2018-03" db="EMBL/GenBank/DDBJ databases">
        <title>The ancient ancestry and fast evolution of plastids.</title>
        <authorList>
            <person name="Moore K.R."/>
            <person name="Magnabosco C."/>
            <person name="Momper L."/>
            <person name="Gold D.A."/>
            <person name="Bosak T."/>
            <person name="Fournier G.P."/>
        </authorList>
    </citation>
    <scope>NUCLEOTIDE SEQUENCE [LARGE SCALE GENOMIC DNA]</scope>
    <source>
        <strain evidence="7 8">CCALA 037</strain>
    </source>
</reference>
<organism evidence="7 8">
    <name type="scientific">Chamaesiphon polymorphus CCALA 037</name>
    <dbReference type="NCBI Taxonomy" id="2107692"/>
    <lineage>
        <taxon>Bacteria</taxon>
        <taxon>Bacillati</taxon>
        <taxon>Cyanobacteriota</taxon>
        <taxon>Cyanophyceae</taxon>
        <taxon>Gomontiellales</taxon>
        <taxon>Chamaesiphonaceae</taxon>
        <taxon>Chamaesiphon</taxon>
    </lineage>
</organism>
<dbReference type="OrthoDB" id="9757538at2"/>
<comment type="caution">
    <text evidence="7">The sequence shown here is derived from an EMBL/GenBank/DDBJ whole genome shotgun (WGS) entry which is preliminary data.</text>
</comment>
<dbReference type="InterPro" id="IPR036736">
    <property type="entry name" value="ACP-like_sf"/>
</dbReference>
<evidence type="ECO:0000313" key="8">
    <source>
        <dbReference type="Proteomes" id="UP000238937"/>
    </source>
</evidence>
<dbReference type="PROSITE" id="PS50075">
    <property type="entry name" value="CARRIER"/>
    <property type="match status" value="4"/>
</dbReference>
<dbReference type="CDD" id="cd05930">
    <property type="entry name" value="A_NRPS"/>
    <property type="match status" value="2"/>
</dbReference>
<dbReference type="Gene3D" id="3.30.559.30">
    <property type="entry name" value="Nonribosomal peptide synthetase, condensation domain"/>
    <property type="match status" value="9"/>
</dbReference>
<dbReference type="FunFam" id="3.40.50.12780:FF:000012">
    <property type="entry name" value="Non-ribosomal peptide synthetase"/>
    <property type="match status" value="2"/>
</dbReference>
<dbReference type="GO" id="GO:0008610">
    <property type="term" value="P:lipid biosynthetic process"/>
    <property type="evidence" value="ECO:0007669"/>
    <property type="project" value="UniProtKB-ARBA"/>
</dbReference>
<sequence>MSDLLQQLAKLSPEKQQLLLRRLKSKQSGSQLQPIPQLESQADYPLSFAQQRLWFLQQLDPHSTNYHIPGGLRLHGELDVAALQQSLQAIVDRHGSLRANFGATAEGEARQSIGISAPPMLQPIDLRDVAADDRSTAVQRLTAAINDTPFDLTTDPLLRMQLVQVDTNEYLLLFCMHHIVSDGWSMGILTQELAALYTAAIEQQPPALPELTIQYTDFAHWQRQLLTGEFRERQMQYWQQQLSGLPPQLELPTDRPRPTVQTFAGEQVVFFGDRSLDESLTKLSQEAGTTLFMTLLAAFQLLLYRYTNQTDIAVGSPIANRNRPEIENLIGFFVNTLVMRTDLSGQPTFRELLRRVQSVALGAYEHQDMPFELVVEAVQPERDLSYSPLFQVMFVLQNAPAEELQLPNLSLSPIHSVNNTAKFDLTLSIDRGETGFSCAWEYNTDLFDRATIDRMNEHFHRLLVAIVDNPDCAIEQLQFMPPAELDRLAQLSQSDLPQSGNELCLHTLFDRQVSLNPERIAVVCGTESLSYADLNHRANRLAHYLQSLGVGAETLVGIYMERSIDLIVSTLAIIKAGGAYVPLDPTTPVARLSLMLDDTQLPILLTQADLLGQLPPTTATTICVDRQQQLWASGSDSNPTPAITPTNLAYIIYTSGSTGIPKGVMIPHQGITRLVLDTNYVSLNASDRIAQAANTAFDAATFEIWGALLNGAQLVVIPRSVLLAPTELATMLKEQEITTLFLTPALFNQVASLVPTAFSHLRYLIMGGEALDPHWVRVVQAAGAPEHLLNGYGPTESTTFATYYEVAQLDPAATNIPIGRPLAQTQVYILDPYLHQVPVGIAGELHIGGNGLARGYWQRPELTAEKFIPHPWGESGDRLYKTGDLVRYLPSGEIEYLGRIDQQVKVRGFRIELGEIEAVLTQHPDLLQASVQAHSNQSGQKQLVAYVAAPAGIEPSSSQLRQFLATRLPDYMVPAVFIVLSELPLTPNGKVDKRALPEPDWNSIVTASYVAPQTEVERQLAQIWAEVLGLSQVGMTDNFFAIGGDSILSLQIVARSNQAGIKISPKQLFAHQSIGELARVAGTGVTIVATQGLVTGAVPLSPIQQWFFEEDLPDPHHFNQAVLLKVPADLSSDLFQQVLEAIVSHHDALRLQFTRDRDGTWQQTNAALETLPQLQIVDLSELTGVAQIDKLTEVCSQQQASLDLAAGCLLRAALVRMGAGQPQRLLLAIHHLAVDGVSWRILLADLQTAYHQLSQGEAIALPAKTTAWQQWVQKLATATADFYPELAYWQAIGDRQFEPLPQDYPGDNTVAATATVSVSLSATATQNLLQRVPTVYRTQINDLLLAALAQTIGAWTKESAVRLDLEGHGREELFEDVDISRTVGWFTTLFPLCLELPSTDRPDLLIKTIKEQLRAIPHKGLGYGVLRYLERSPSLQAQAAAAIGFNYLGQFDRAIEVESDFQLAQESAGADLSPQGHRQHSIEIGALIANDRLQFNWSYSQDRYDRQTIEQLADNLIDRLAALIDHCLEPTAGGYTPSDFPLARLSQGDLDRLIGDRWQQVADLYPLSPMQQGLLFHSLYAPETGVYMVQVQCTLQGHLNCEIFSRAWQQVVDRYEIFRTGFIGAELATPLQCVFDRVPLVVDRHDWQQRDWETQQVELDRLVQQQRQQSFDLAQPPLMRLQLVQLNVDTYELIWTHHHLLLDGWSLPLVLKEVFAAYHTYELGQIPTIVPTTPYRSYIAWLQAQDLTAAKQFWQAQLEGITAPTPLFEPIDRSALGEGYQLARLQLSVDETTAIQQFIRQHQLTANNLVQGAWALLLSRYSGNADVVFGATVSGRPATLPGVEEIVGLFINTLPVRVSLPTDTTLLPWLRALQQQQQEIDRYAYTPLAEVQGWSEVPRGVQLFDSIVVFENYPVGDAVQGQPEASELQISNVRCLEQTNYPLNLIAIPGDALILDINYDRSRFTAATIDRMLGHLQHLLLTMLQAGDCPLQDLDPIDARERQQLLALAIAPTIAYPLEQSFDRLFVQQVQQQPQAIALICDDRQLTYAALEEQVERLAGHLYQSGVRAHTVVGLCVNRSIEMAIGLLAIWRSGGVYLPLDPEYPLARLQFMVNDAGVSVLVGHRDCLTAELTSDLPCLYLEELLTTPLAVEVALPQIATTDPAYLLYTSGSTGQPKGVSVDRQTLLAHCCGMAEYYQLQPHDRVLQFASLNFDPSLEQLLPALIAGAGVVLRGGSVWSAAELLAQLQDHSVTVANLPTAYWRQVTTAWQHLGVSLPSQLRLTIVGGEALLVSDLAPWQSLQHPAAPAPTLINAYGPTEATITALTFVVPDDFAGDRLPIGRPLPNRRAYILDPIGRICPTGVPGELHLGGAGLARGYYRQSALTAEKFVSDPFQDGSPARMYRTGDLARYLPNGDIEYLGRLDRQVKIRGFRVELAEIATVLSRHPAIQDTTVQVYTPASGQQRLVVYYASYPTAISVSEAELQQFLATSLPEYMVPSLFVRLDRLPLTPSGKIDRQALPDPLLMSEATAAIVLPTTPTEIALAEIWQEVLGLPQVSANDNFFAIGGDSILSLQIIARANQAGMKLTLKELFAHPSIGDLATVVSFGAAVPAEQGIVTGAVPLTPIQAWFFAQPLPDRHHYNQTLLLVVPADLSATLLQQVLTEIVRHHDALRLQFIATDRGWEQQHAPLSDLPQLQIVDLSELTGVAQTDRLTEICSQHQASLDLAAGCLLHATLFEMGAGQPQRLLLAIHHLAVDGVSWRILLADLQTAYQQLSQGEAIALPAKTTSWQQWAQQLTAGASDFMAELDYWQAQAQQQSTLLPSDRTGENSVSSTETVSMSLSAEMTQDLLQRVPAIYRTQIDDLLLAALTQTIGAWAGTATVQIDLEGHGREELFTDVNISRTVGWFTTMFPIYLTLPANHRPASILKSIKEQLRQVPHKGIGYGLLRYICQELREIERDAAPISFNYLGQFDRTLEDESDFQLAEESAGAERSDRGERQHDLDVSGLIAGGRLQMSWSYSHNRYDRQTIVELAQSYMDNLTAFIAHCLEPNAGGYTPSDFPLVNLTQTELDLVVGDKWRQVADIYPLSPMQQGMLFHTLYAPDGGMYVELVQCTLQGNLDRTIFAQAWQQAIDRYDIFRTGFLWAELSTPLQVVYDRATVPFVFADWQGQDPQHQQQQLAALIDREHRGFDLHQPPLMRLHLIQLSADTYEFIWSSHHLLLDGWSLPLVFEEVFASYHACEQGQPIQPISAPSYRSYIAWIQAQDMAAAKVFWQQQLQGIAAPTPLIAPVDRSTLTSGMAAAKQHLSADTTTLLQTFVRQHRLTLSNLIQGTWALLLSRYSGTPDVVFGVTVSGRPATLPNVEKIVGLFINTLPMRATIPSETAADETIASWLQTLQTQQQEIDRYAYTALVEIQGWSDVPRGVALFDSIVVFENYPIGANDREQPDSNDLQITNVRSIEQTNYPLTLTAIPGAELALEISYNCERFSPDTIERMLTHFQQLLLAMVADIHCPLAQLPLLSPAEQQQLLAHAIAPTIDYPVAASISTLISQQAARTPQAIALICDERQLSYADLERQVQTLAWQLSHLGVKPHAVVGLCANRSIELVIGLLAILQAGGVYLPLDPQNPLERLQSLCTDAGAIALVGHRDCLMPELVVDLPCLYLDEPLDPHTAIVALDSLPQTAPTDPAYLLYTSGSTGKPKGVLVDHQALVAHCLGIRDRYQLVASDRVLLFAAFTFDPALEQLLPALITGCQTIVRGDRLWSAVELWNQIDRHGITIADLPTAYWRQLVPAWLQSDRALPAQLRLTIVGGEALLPADLPAWQALQTASDRSLPLINAYGPTETTITALTYTVPANFEGERLPIGSPLPNRRAYILDPSGQLCPIGVLGELCLGGASLAVGYYRQPTLTSAQFVPDPFDPEPGARMYRTGDLARYLPDGQIEYWGRIDRQVKIRGFRVELAEIESLLSEHPALQAVVLDTYYPTPGQQRLVAYYVCRSTDLVTTAELQQFLAAKLPAYMVPSAFMAIDRLPLTPSGKIDRQALPIPSALPDERREFVAPTTPTEIALAQIWAAVLGLPQVGIHDNFFAIGGDSILSLQIIARANQAGINLTFKQLFAHPSIGELAQVAGMGQMVRAEQGLVIGAVPLTPIQQWFFAQEFLAPHHYNQAVLLTVPADLATDLLQQALIHIVSHHDALRLQFTTDDRGWHQYNAPLSDLPQLQIVDLSDFSEEDRAAQLTELCSQQQASLDLGSGCLLQATLFQMGADRPQRLAIVAHHLVVDGVSWRILLDDIQTAYQQLSQNTAISLPAKTTSWQQWAQQLTAAADDFIDELAYWQTQAQTDESLPTDYPGENTAISTETVSVGLTLEATQDLLRRVPAAYQTQINDVLLAALAQTIAEWTEQSKIHFDLEGHGREELFTDVDISRTVGWFTTMFPVCLHLPDFREPGLLLKTVKEQLRSIPQKGIGYGLLHYVRQELQLGDRAAAQISFNYLGQFDRVLDGESEFQLASESVGWTQDSREQRQHLLDINALVSSGQLQVDWSYSHNLFDRQTIERLAQGFVRNLQALIDHCLEPAAGGYTPSDFPLTTLSQVELDRLVGDNWRQIADIYPLSPMQQGMLFHTVYAPESGMYVELVNCTLQGDLNPTIFQQAWQQAIDRYDIFRTGFSWGDLPEPLQILYREVDLPFARQDWQQDTRSQQLQKLSALIDRERQQGFALDAPPLMRLHLIQLTADTYEFVWSSHHLLLDGWSLPLVFKEVFKAYHAYEQGLAGQLTPATPYRNYIAWLQSQNVEAAITYWQQQLQGIVSPTPLIAPIDRSTLVDGHSTFKLQLPQGTTKILQEFARQHQLTLSNLVQGAWALLLSRYSGDRDVVFGVTVSGRPPTLLGVEEMVGLFINTIPCRVSIADRQEVLPWLQAIQAQQVASEQYAYTPLVKIQAASNLPQNAPLFESIVVFENYPVSTTASGNGDGVEIVAIESLEQTNYPLTLVAVLESELLLKMSYDTSRFSVHTVERMLEHCQQLLSGIVTQPEIPIAQLPLLTPAELHQRDNWQQPQTYPSTECLHQHFERIAATTPERIAISCGEDRWTYAQLNDRANQLAHHLRSIGVTTETLVGLCVERSLHTILGILAIIKAGGAYVPLDPDYPTERLTFIVEDAHLNIILTAASSRERCPQPHEQLICLDRDWETISSQPTTNPPSQTTPEHLAYIIYTSGSTGVPKGVLITHHNVLRLFASTQDYYQFTNSDVWTMFHSYAFDFSVWEIWGALLYGGRLVIVPFWISRSPEDFAHLLRQEGVTVLNQTPSAFVRLIQSPALSDETTSPPALRWVIFGGEALDLASLQPWFERTTSDSIPQSAQLVNMYGITETTVHVTYRLITQADVNAGRGSIIGRPIGDLRLYILDAGLQHLPIGVAGEIYVGGDGLARGYLHRDELTAERFIADPFIPGAQLYKTGDLAKYLPTGELEYLGRSDHQVKIRGFRIELGEIETILSQHPDLVQTVVLAISNASGQQQLVAYCVTAPDIERQPSTTELRTFLGSQLPDYMIPAAFVMMAQFPLTTNGKLDRKALPAPDLSAELATSYVAPQTELERQLAAIWADVLGLERVGREDNFFAIGGDSILSLQIIARANQAGIQLTPKQLFTYQSISTLAQVAGTGTAITAEQGIVTGNVPLTPIQQWFLAQELPHPEHFNLSMLLMVPQELDAGYLQQVLTALVSHHDALRLAVTPSQEQGWQQYQAGMGELPQLSVVDLGQLSVQEQTERLTELCSQQQASLDLGVGCLLSATLFGMGEGQPQRLLLVVHHLAVDAVSWRILLDDLQLAYEQVSSGTPIRLPAKTTSWRQWSQQLAGADFGGELAYWQGQAAQQGASLPQDLHGENTVGSMATVSVSLDATVTEELLRRVPAAYRTQINDLLLAAVAQTIGNWTGEQRVVVDLEGHGREELFEDVDISRTVGWFTTLFPVCLQLPDEDCPRTLIQTVKEQLRQIPQKGIGYGILRYLAADELLSSHHPAPIVFNYLGQIDRSFNVEGEFQLADESAGATQNLEGQRHHTIDINATIVDGQLQVDWSYSTNLHQHSTIESLAQQYLANLTSLVEHCLEPNAGGYTPSDFPLARLTQSTLDRIVGEDWREVIDIYPLSPMQQGMLFHSLYAPDSGVYMEVFHCTLQGHLDLPTFCQAWQRVIDRYDVFRTGFIWTDVAEPLQYVRKHVSLPFTYYDWQELDPQQQQHQISDLLASEQQGFDLTQPPLMRLTLVRLTPDRYELIWTHHHLLLDGWSLPLVFKEVFADVTDTVVPTTPYRNYIAWLQAQDLASAKSFWQAQLQGITAPTPLLALPMQSAADGYQTLERRLAPAHTAIVQEFARQHHLTINNLIQGVWALLLSRYSGERDVVFGVTVSGRPPALPGVEEIVGLFINTLPMRVTVADDLAVVPWLQTLQAQQQEIDRYSYTPLIEIQGWSDVPRSE</sequence>
<gene>
    <name evidence="7" type="ORF">C7B77_00435</name>
</gene>
<evidence type="ECO:0000256" key="2">
    <source>
        <dbReference type="ARBA" id="ARBA00006432"/>
    </source>
</evidence>
<dbReference type="Gene3D" id="2.30.38.10">
    <property type="entry name" value="Luciferase, Domain 3"/>
    <property type="match status" value="2"/>
</dbReference>
<dbReference type="CDD" id="cd19534">
    <property type="entry name" value="E_NRPS"/>
    <property type="match status" value="4"/>
</dbReference>
<feature type="domain" description="Carrier" evidence="6">
    <location>
        <begin position="2535"/>
        <end position="2609"/>
    </location>
</feature>
<dbReference type="SUPFAM" id="SSF47336">
    <property type="entry name" value="ACP-like"/>
    <property type="match status" value="4"/>
</dbReference>
<dbReference type="CDD" id="cd12117">
    <property type="entry name" value="A_NRPS_Srf_like"/>
    <property type="match status" value="1"/>
</dbReference>
<proteinExistence type="inferred from homology"/>
<dbReference type="FunFam" id="3.40.50.980:FF:000001">
    <property type="entry name" value="Non-ribosomal peptide synthetase"/>
    <property type="match status" value="3"/>
</dbReference>
<dbReference type="NCBIfam" id="NF004282">
    <property type="entry name" value="PRK05691.1"/>
    <property type="match status" value="5"/>
</dbReference>